<dbReference type="NCBIfam" id="TIGR00494">
    <property type="entry name" value="crcB"/>
    <property type="match status" value="1"/>
</dbReference>
<sequence>MKQVFLVFLGGGAGSVLRYLVSSNLNPAYNLPMGTFLVNITGSLIIGLVLGLGLKQELLSPNTSLFLATGFCGGFTTFSAFSYENQQLLKTGDFLHFGIYAAGSIVLGIAAVLLGLYLARLLEGFL</sequence>
<dbReference type="HAMAP" id="MF_00454">
    <property type="entry name" value="FluC"/>
    <property type="match status" value="1"/>
</dbReference>
<dbReference type="Proteomes" id="UP000703674">
    <property type="component" value="Unassembled WGS sequence"/>
</dbReference>
<keyword evidence="5 11" id="KW-1133">Transmembrane helix</keyword>
<evidence type="ECO:0000256" key="7">
    <source>
        <dbReference type="ARBA" id="ARBA00023136"/>
    </source>
</evidence>
<keyword evidence="7 11" id="KW-0472">Membrane</keyword>
<feature type="transmembrane region" description="Helical" evidence="11">
    <location>
        <begin position="65"/>
        <end position="83"/>
    </location>
</feature>
<dbReference type="PANTHER" id="PTHR28259:SF1">
    <property type="entry name" value="FLUORIDE EXPORT PROTEIN 1-RELATED"/>
    <property type="match status" value="1"/>
</dbReference>
<comment type="caution">
    <text evidence="12">The sequence shown here is derived from an EMBL/GenBank/DDBJ whole genome shotgun (WGS) entry which is preliminary data.</text>
</comment>
<protein>
    <recommendedName>
        <fullName evidence="11">Fluoride-specific ion channel FluC</fullName>
    </recommendedName>
</protein>
<comment type="similarity">
    <text evidence="9 11">Belongs to the fluoride channel Fluc/FEX (TC 1.A.43) family.</text>
</comment>
<proteinExistence type="inferred from homology"/>
<keyword evidence="11" id="KW-0915">Sodium</keyword>
<evidence type="ECO:0000256" key="1">
    <source>
        <dbReference type="ARBA" id="ARBA00004651"/>
    </source>
</evidence>
<comment type="subcellular location">
    <subcellularLocation>
        <location evidence="1 11">Cell membrane</location>
        <topology evidence="1 11">Multi-pass membrane protein</topology>
    </subcellularLocation>
</comment>
<evidence type="ECO:0000256" key="11">
    <source>
        <dbReference type="HAMAP-Rule" id="MF_00454"/>
    </source>
</evidence>
<keyword evidence="11" id="KW-0479">Metal-binding</keyword>
<evidence type="ECO:0000256" key="10">
    <source>
        <dbReference type="ARBA" id="ARBA00035585"/>
    </source>
</evidence>
<keyword evidence="11" id="KW-0813">Transport</keyword>
<comment type="activity regulation">
    <text evidence="11">Na(+) is not transported, but it plays an essential structural role and its presence is essential for fluoride channel function.</text>
</comment>
<dbReference type="RefSeq" id="WP_168138815.1">
    <property type="nucleotide sequence ID" value="NZ_JAAVJR010000007.1"/>
</dbReference>
<evidence type="ECO:0000313" key="13">
    <source>
        <dbReference type="Proteomes" id="UP000703674"/>
    </source>
</evidence>
<comment type="function">
    <text evidence="11">Fluoride-specific ion channel. Important for reducing fluoride concentration in the cell, thus reducing its toxicity.</text>
</comment>
<evidence type="ECO:0000256" key="6">
    <source>
        <dbReference type="ARBA" id="ARBA00023065"/>
    </source>
</evidence>
<keyword evidence="13" id="KW-1185">Reference proteome</keyword>
<dbReference type="PANTHER" id="PTHR28259">
    <property type="entry name" value="FLUORIDE EXPORT PROTEIN 1-RELATED"/>
    <property type="match status" value="1"/>
</dbReference>
<keyword evidence="8 11" id="KW-0407">Ion channel</keyword>
<evidence type="ECO:0000313" key="12">
    <source>
        <dbReference type="EMBL" id="NJW53712.1"/>
    </source>
</evidence>
<dbReference type="InterPro" id="IPR003691">
    <property type="entry name" value="FluC"/>
</dbReference>
<feature type="transmembrane region" description="Helical" evidence="11">
    <location>
        <begin position="34"/>
        <end position="53"/>
    </location>
</feature>
<gene>
    <name evidence="11 12" type="primary">crcB</name>
    <name evidence="11" type="synonym">fluC</name>
    <name evidence="12" type="ORF">HC175_12355</name>
</gene>
<accession>A0ABX1CZM7</accession>
<dbReference type="EMBL" id="JAAVJR010000007">
    <property type="protein sequence ID" value="NJW53712.1"/>
    <property type="molecule type" value="Genomic_DNA"/>
</dbReference>
<evidence type="ECO:0000256" key="3">
    <source>
        <dbReference type="ARBA" id="ARBA00022519"/>
    </source>
</evidence>
<feature type="binding site" evidence="11">
    <location>
        <position position="76"/>
    </location>
    <ligand>
        <name>Na(+)</name>
        <dbReference type="ChEBI" id="CHEBI:29101"/>
        <note>structural</note>
    </ligand>
</feature>
<evidence type="ECO:0000256" key="4">
    <source>
        <dbReference type="ARBA" id="ARBA00022692"/>
    </source>
</evidence>
<evidence type="ECO:0000256" key="8">
    <source>
        <dbReference type="ARBA" id="ARBA00023303"/>
    </source>
</evidence>
<keyword evidence="2 11" id="KW-1003">Cell membrane</keyword>
<reference evidence="12 13" key="1">
    <citation type="submission" date="2020-03" db="EMBL/GenBank/DDBJ databases">
        <title>Salinimicrobium sp. nov, isolated from SCS.</title>
        <authorList>
            <person name="Cao W.R."/>
        </authorList>
    </citation>
    <scope>NUCLEOTIDE SEQUENCE [LARGE SCALE GENOMIC DNA]</scope>
    <source>
        <strain evidence="13">J15B91</strain>
    </source>
</reference>
<evidence type="ECO:0000256" key="2">
    <source>
        <dbReference type="ARBA" id="ARBA00022475"/>
    </source>
</evidence>
<keyword evidence="3" id="KW-0997">Cell inner membrane</keyword>
<organism evidence="12 13">
    <name type="scientific">Salinimicrobium oceani</name>
    <dbReference type="NCBI Taxonomy" id="2722702"/>
    <lineage>
        <taxon>Bacteria</taxon>
        <taxon>Pseudomonadati</taxon>
        <taxon>Bacteroidota</taxon>
        <taxon>Flavobacteriia</taxon>
        <taxon>Flavobacteriales</taxon>
        <taxon>Flavobacteriaceae</taxon>
        <taxon>Salinimicrobium</taxon>
    </lineage>
</organism>
<feature type="transmembrane region" description="Helical" evidence="11">
    <location>
        <begin position="95"/>
        <end position="119"/>
    </location>
</feature>
<evidence type="ECO:0000256" key="9">
    <source>
        <dbReference type="ARBA" id="ARBA00035120"/>
    </source>
</evidence>
<name>A0ABX1CZM7_9FLAO</name>
<keyword evidence="4 11" id="KW-0812">Transmembrane</keyword>
<feature type="binding site" evidence="11">
    <location>
        <position position="73"/>
    </location>
    <ligand>
        <name>Na(+)</name>
        <dbReference type="ChEBI" id="CHEBI:29101"/>
        <note>structural</note>
    </ligand>
</feature>
<keyword evidence="6 11" id="KW-0406">Ion transport</keyword>
<dbReference type="Pfam" id="PF02537">
    <property type="entry name" value="CRCB"/>
    <property type="match status" value="1"/>
</dbReference>
<evidence type="ECO:0000256" key="5">
    <source>
        <dbReference type="ARBA" id="ARBA00022989"/>
    </source>
</evidence>
<comment type="catalytic activity">
    <reaction evidence="10">
        <text>fluoride(in) = fluoride(out)</text>
        <dbReference type="Rhea" id="RHEA:76159"/>
        <dbReference type="ChEBI" id="CHEBI:17051"/>
    </reaction>
    <physiologicalReaction direction="left-to-right" evidence="10">
        <dbReference type="Rhea" id="RHEA:76160"/>
    </physiologicalReaction>
</comment>